<dbReference type="OrthoDB" id="5564877at2759"/>
<name>A0A9P8AF25_9AGAR</name>
<evidence type="ECO:0000313" key="2">
    <source>
        <dbReference type="Proteomes" id="UP001049176"/>
    </source>
</evidence>
<sequence length="217" mass="24373">MSLDPHPTNTQSQGFSDGLLVANQLNRNSAEGMEYMKEQVLVGQTILQQAVDVIDQFLTSDEQLSVNSQYLPGSTIGKHLRHANDHYRALIQVVNSQSSHSYTLDYDRSRTRNSPMETNRTAARELLTETIQSLGDLPNITHWNAPLLLHAITPYDHQMRSSLGRELWFASLHCVHHWSMVRVIAGEMGITLSEEFGFAPSTLVHQGRDAPLSKARI</sequence>
<comment type="caution">
    <text evidence="1">The sequence shown here is derived from an EMBL/GenBank/DDBJ whole genome shotgun (WGS) entry which is preliminary data.</text>
</comment>
<protein>
    <recommendedName>
        <fullName evidence="3">DinB-like domain-containing protein</fullName>
    </recommendedName>
</protein>
<dbReference type="GeneID" id="66070413"/>
<dbReference type="RefSeq" id="XP_043015961.1">
    <property type="nucleotide sequence ID" value="XM_043147256.1"/>
</dbReference>
<dbReference type="AlphaFoldDB" id="A0A9P8AF25"/>
<organism evidence="1 2">
    <name type="scientific">Marasmius oreades</name>
    <name type="common">fairy-ring Marasmius</name>
    <dbReference type="NCBI Taxonomy" id="181124"/>
    <lineage>
        <taxon>Eukaryota</taxon>
        <taxon>Fungi</taxon>
        <taxon>Dikarya</taxon>
        <taxon>Basidiomycota</taxon>
        <taxon>Agaricomycotina</taxon>
        <taxon>Agaricomycetes</taxon>
        <taxon>Agaricomycetidae</taxon>
        <taxon>Agaricales</taxon>
        <taxon>Marasmiineae</taxon>
        <taxon>Marasmiaceae</taxon>
        <taxon>Marasmius</taxon>
    </lineage>
</organism>
<proteinExistence type="predicted"/>
<dbReference type="PANTHER" id="PTHR39473:SF1">
    <property type="entry name" value="DINB-LIKE DOMAIN-CONTAINING PROTEIN"/>
    <property type="match status" value="1"/>
</dbReference>
<gene>
    <name evidence="1" type="ORF">E1B28_001337</name>
</gene>
<dbReference type="PANTHER" id="PTHR39473">
    <property type="match status" value="1"/>
</dbReference>
<dbReference type="Proteomes" id="UP001049176">
    <property type="component" value="Chromosome 1"/>
</dbReference>
<keyword evidence="2" id="KW-1185">Reference proteome</keyword>
<evidence type="ECO:0008006" key="3">
    <source>
        <dbReference type="Google" id="ProtNLM"/>
    </source>
</evidence>
<reference evidence="1" key="1">
    <citation type="journal article" date="2021" name="Genome Biol. Evol.">
        <title>The assembled and annotated genome of the fairy-ring fungus Marasmius oreades.</title>
        <authorList>
            <person name="Hiltunen M."/>
            <person name="Ament-Velasquez S.L."/>
            <person name="Johannesson H."/>
        </authorList>
    </citation>
    <scope>NUCLEOTIDE SEQUENCE</scope>
    <source>
        <strain evidence="1">03SP1</strain>
    </source>
</reference>
<evidence type="ECO:0000313" key="1">
    <source>
        <dbReference type="EMBL" id="KAG7099491.1"/>
    </source>
</evidence>
<accession>A0A9P8AF25</accession>
<dbReference type="EMBL" id="CM032181">
    <property type="protein sequence ID" value="KAG7099491.1"/>
    <property type="molecule type" value="Genomic_DNA"/>
</dbReference>